<evidence type="ECO:0000259" key="3">
    <source>
        <dbReference type="Pfam" id="PF14599"/>
    </source>
</evidence>
<reference evidence="4" key="1">
    <citation type="submission" date="2022-11" db="EMBL/GenBank/DDBJ databases">
        <title>Chromosome-level genome of Pogonophryne albipinna.</title>
        <authorList>
            <person name="Jo E."/>
        </authorList>
    </citation>
    <scope>NUCLEOTIDE SEQUENCE</scope>
    <source>
        <strain evidence="4">SGF0006</strain>
        <tissue evidence="4">Muscle</tissue>
    </source>
</reference>
<keyword evidence="2" id="KW-1133">Transmembrane helix</keyword>
<keyword evidence="2" id="KW-0812">Transmembrane</keyword>
<evidence type="ECO:0000256" key="2">
    <source>
        <dbReference type="SAM" id="Phobius"/>
    </source>
</evidence>
<dbReference type="InterPro" id="IPR039512">
    <property type="entry name" value="RCHY1_zinc-ribbon"/>
</dbReference>
<dbReference type="Pfam" id="PF14599">
    <property type="entry name" value="zinc_ribbon_6"/>
    <property type="match status" value="2"/>
</dbReference>
<dbReference type="GO" id="GO:0061630">
    <property type="term" value="F:ubiquitin protein ligase activity"/>
    <property type="evidence" value="ECO:0007669"/>
    <property type="project" value="TreeGrafter"/>
</dbReference>
<protein>
    <recommendedName>
        <fullName evidence="3">RCHY1 zinc-ribbon domain-containing protein</fullName>
    </recommendedName>
</protein>
<dbReference type="EMBL" id="JAPTMU010000243">
    <property type="protein sequence ID" value="KAJ4919900.1"/>
    <property type="molecule type" value="Genomic_DNA"/>
</dbReference>
<feature type="domain" description="RCHY1 zinc-ribbon" evidence="3">
    <location>
        <begin position="22"/>
        <end position="78"/>
    </location>
</feature>
<feature type="domain" description="RCHY1 zinc-ribbon" evidence="3">
    <location>
        <begin position="133"/>
        <end position="189"/>
    </location>
</feature>
<feature type="transmembrane region" description="Helical" evidence="2">
    <location>
        <begin position="81"/>
        <end position="105"/>
    </location>
</feature>
<dbReference type="GO" id="GO:0016567">
    <property type="term" value="P:protein ubiquitination"/>
    <property type="evidence" value="ECO:0007669"/>
    <property type="project" value="TreeGrafter"/>
</dbReference>
<dbReference type="PANTHER" id="PTHR21319">
    <property type="entry name" value="RING FINGER AND CHY ZINC FINGER DOMAIN-CONTAINING PROTEIN 1"/>
    <property type="match status" value="1"/>
</dbReference>
<evidence type="ECO:0000313" key="5">
    <source>
        <dbReference type="Proteomes" id="UP001219934"/>
    </source>
</evidence>
<feature type="compositionally biased region" description="Low complexity" evidence="1">
    <location>
        <begin position="197"/>
        <end position="208"/>
    </location>
</feature>
<keyword evidence="5" id="KW-1185">Reference proteome</keyword>
<gene>
    <name evidence="4" type="ORF">JOQ06_018519</name>
</gene>
<keyword evidence="2" id="KW-0472">Membrane</keyword>
<feature type="compositionally biased region" description="Acidic residues" evidence="1">
    <location>
        <begin position="209"/>
        <end position="241"/>
    </location>
</feature>
<dbReference type="GO" id="GO:0006511">
    <property type="term" value="P:ubiquitin-dependent protein catabolic process"/>
    <property type="evidence" value="ECO:0007669"/>
    <property type="project" value="TreeGrafter"/>
</dbReference>
<comment type="caution">
    <text evidence="4">The sequence shown here is derived from an EMBL/GenBank/DDBJ whole genome shotgun (WGS) entry which is preliminary data.</text>
</comment>
<accession>A0AAD6A8G2</accession>
<organism evidence="4 5">
    <name type="scientific">Pogonophryne albipinna</name>
    <dbReference type="NCBI Taxonomy" id="1090488"/>
    <lineage>
        <taxon>Eukaryota</taxon>
        <taxon>Metazoa</taxon>
        <taxon>Chordata</taxon>
        <taxon>Craniata</taxon>
        <taxon>Vertebrata</taxon>
        <taxon>Euteleostomi</taxon>
        <taxon>Actinopterygii</taxon>
        <taxon>Neopterygii</taxon>
        <taxon>Teleostei</taxon>
        <taxon>Neoteleostei</taxon>
        <taxon>Acanthomorphata</taxon>
        <taxon>Eupercaria</taxon>
        <taxon>Perciformes</taxon>
        <taxon>Notothenioidei</taxon>
        <taxon>Pogonophryne</taxon>
    </lineage>
</organism>
<dbReference type="Gene3D" id="2.20.28.10">
    <property type="match status" value="2"/>
</dbReference>
<name>A0AAD6A8G2_9TELE</name>
<dbReference type="PANTHER" id="PTHR21319:SF53">
    <property type="entry name" value="RING FINGER AND CHY ZINC FINGER DOMAIN-CONTAINING PROTEIN 1"/>
    <property type="match status" value="1"/>
</dbReference>
<feature type="region of interest" description="Disordered" evidence="1">
    <location>
        <begin position="197"/>
        <end position="248"/>
    </location>
</feature>
<dbReference type="Proteomes" id="UP001219934">
    <property type="component" value="Unassembled WGS sequence"/>
</dbReference>
<dbReference type="AlphaFoldDB" id="A0AAD6A8G2"/>
<dbReference type="GO" id="GO:0005634">
    <property type="term" value="C:nucleus"/>
    <property type="evidence" value="ECO:0007669"/>
    <property type="project" value="TreeGrafter"/>
</dbReference>
<evidence type="ECO:0000313" key="4">
    <source>
        <dbReference type="EMBL" id="KAJ4919900.1"/>
    </source>
</evidence>
<sequence>MPPPLSPCRAYRCPLCMHSACSMEYHWKQIDKEISLSPMPTEYQGATVKILCNDCQTHCTVPFHVLGMKCTGCGSYNTHPLVVVVVVLVCDLLLAVCVALPQLLIHHLLDLWRKYNTNQTAYRCPLCMHSACSMEYHWKQIDKEISLSPMPTEYQGATVKILCNDCQTHCTVPFHVLGMKCTGCGSYNTAQDGGLIQQQQGGEQQQQGEEQEEEEQQQEEEEEEQQQEEEEQEDIETDTELEQLPTPY</sequence>
<evidence type="ECO:0000256" key="1">
    <source>
        <dbReference type="SAM" id="MobiDB-lite"/>
    </source>
</evidence>
<proteinExistence type="predicted"/>